<name>A0A174Z842_9FIRM</name>
<dbReference type="PANTHER" id="PTHR34989">
    <property type="entry name" value="PROTEIN HDED"/>
    <property type="match status" value="1"/>
</dbReference>
<keyword evidence="1" id="KW-0472">Membrane</keyword>
<dbReference type="Pfam" id="PF03729">
    <property type="entry name" value="DUF308"/>
    <property type="match status" value="2"/>
</dbReference>
<protein>
    <submittedName>
        <fullName evidence="2">Acid-resistance membrane protein</fullName>
    </submittedName>
</protein>
<gene>
    <name evidence="2" type="ORF">ERS852540_00708</name>
</gene>
<feature type="transmembrane region" description="Helical" evidence="1">
    <location>
        <begin position="122"/>
        <end position="142"/>
    </location>
</feature>
<organism evidence="2 3">
    <name type="scientific">[Eubacterium] siraeum</name>
    <dbReference type="NCBI Taxonomy" id="39492"/>
    <lineage>
        <taxon>Bacteria</taxon>
        <taxon>Bacillati</taxon>
        <taxon>Bacillota</taxon>
        <taxon>Clostridia</taxon>
        <taxon>Eubacteriales</taxon>
        <taxon>Oscillospiraceae</taxon>
        <taxon>Oscillospiraceae incertae sedis</taxon>
    </lineage>
</organism>
<proteinExistence type="predicted"/>
<dbReference type="AlphaFoldDB" id="A0A174Z842"/>
<dbReference type="InterPro" id="IPR005325">
    <property type="entry name" value="DUF308_memb"/>
</dbReference>
<feature type="transmembrane region" description="Helical" evidence="1">
    <location>
        <begin position="62"/>
        <end position="83"/>
    </location>
</feature>
<keyword evidence="1" id="KW-1133">Transmembrane helix</keyword>
<dbReference type="STRING" id="39492.ERS852540_00708"/>
<accession>A0A174Z842</accession>
<evidence type="ECO:0000313" key="3">
    <source>
        <dbReference type="Proteomes" id="UP000095662"/>
    </source>
</evidence>
<feature type="transmembrane region" description="Helical" evidence="1">
    <location>
        <begin position="148"/>
        <end position="169"/>
    </location>
</feature>
<keyword evidence="1" id="KW-0812">Transmembrane</keyword>
<dbReference type="EMBL" id="CZBY01000004">
    <property type="protein sequence ID" value="CUQ83543.1"/>
    <property type="molecule type" value="Genomic_DNA"/>
</dbReference>
<evidence type="ECO:0000313" key="2">
    <source>
        <dbReference type="EMBL" id="CUQ83543.1"/>
    </source>
</evidence>
<feature type="transmembrane region" description="Helical" evidence="1">
    <location>
        <begin position="89"/>
        <end position="110"/>
    </location>
</feature>
<dbReference type="GO" id="GO:0005886">
    <property type="term" value="C:plasma membrane"/>
    <property type="evidence" value="ECO:0007669"/>
    <property type="project" value="TreeGrafter"/>
</dbReference>
<feature type="transmembrane region" description="Helical" evidence="1">
    <location>
        <begin position="9"/>
        <end position="27"/>
    </location>
</feature>
<reference evidence="2 3" key="1">
    <citation type="submission" date="2015-09" db="EMBL/GenBank/DDBJ databases">
        <authorList>
            <consortium name="Pathogen Informatics"/>
        </authorList>
    </citation>
    <scope>NUCLEOTIDE SEQUENCE [LARGE SCALE GENOMIC DNA]</scope>
    <source>
        <strain evidence="2 3">2789STDY5834928</strain>
    </source>
</reference>
<dbReference type="OrthoDB" id="1654642at2"/>
<dbReference type="PANTHER" id="PTHR34989:SF1">
    <property type="entry name" value="PROTEIN HDED"/>
    <property type="match status" value="1"/>
</dbReference>
<dbReference type="Proteomes" id="UP000095662">
    <property type="component" value="Unassembled WGS sequence"/>
</dbReference>
<evidence type="ECO:0000256" key="1">
    <source>
        <dbReference type="SAM" id="Phobius"/>
    </source>
</evidence>
<dbReference type="InterPro" id="IPR052712">
    <property type="entry name" value="Acid_resist_chaperone_HdeD"/>
</dbReference>
<sequence length="199" mass="21586">MRFIKRAKAAYISTCAAIAVIGLILILFPEISMLAVCYMLGIAAIVFGIVKITGYFSADPYGLAFQFDFAFGIIAILLGLVVIIHPGNIMALVPVIMGIYFMIDGIMKIQTAVDAKRFGVRSWWLILVSAIVTGGIGILLLVNPFESAVALTVLLGITLLADGISNIWIAAYTVKAIKKEVHADDKIYVETSNREDKND</sequence>
<feature type="transmembrane region" description="Helical" evidence="1">
    <location>
        <begin position="33"/>
        <end position="50"/>
    </location>
</feature>